<reference evidence="2" key="1">
    <citation type="submission" date="2021-01" db="EMBL/GenBank/DDBJ databases">
        <title>Whole genome shotgun sequence of Catellatospora methionotrophica NBRC 14553.</title>
        <authorList>
            <person name="Komaki H."/>
            <person name="Tamura T."/>
        </authorList>
    </citation>
    <scope>NUCLEOTIDE SEQUENCE</scope>
    <source>
        <strain evidence="2">NBRC 14553</strain>
    </source>
</reference>
<name>A0A8J3L4K9_9ACTN</name>
<comment type="caution">
    <text evidence="2">The sequence shown here is derived from an EMBL/GenBank/DDBJ whole genome shotgun (WGS) entry which is preliminary data.</text>
</comment>
<evidence type="ECO:0000313" key="2">
    <source>
        <dbReference type="EMBL" id="GIG11683.1"/>
    </source>
</evidence>
<dbReference type="InterPro" id="IPR001509">
    <property type="entry name" value="Epimerase_deHydtase"/>
</dbReference>
<dbReference type="InterPro" id="IPR051783">
    <property type="entry name" value="NAD(P)-dependent_oxidoreduct"/>
</dbReference>
<proteinExistence type="predicted"/>
<dbReference type="EMBL" id="BONJ01000001">
    <property type="protein sequence ID" value="GIG11683.1"/>
    <property type="molecule type" value="Genomic_DNA"/>
</dbReference>
<sequence>MTGASGFVGGAVCRALSAAGHDVTGFGRRPAPPPGHLGAAAYRQWDLTGGPLADPPQADAVVHCAGTVTDWGPSREFHAVNVDGTRHAMTTWPQARFVHVSTASVYDPRQPTVMATEDQAPVGRYLNAYGASKAAAERIVLAADRPAIVLRPHAVYGPGDTTLLPRVLAAVRGTRLPAVGDGRQPISLTSVGNLVQACTLAACGPVGRGVFNVTDAAPVVLDDALRAILAERGIAARPVYLPLRVVWPLATAVEGLYRLVRAPRPPRLTRYAISHLAVERTLDITAARQTLGYRPEATSFTGAGDW</sequence>
<dbReference type="SUPFAM" id="SSF51735">
    <property type="entry name" value="NAD(P)-binding Rossmann-fold domains"/>
    <property type="match status" value="1"/>
</dbReference>
<dbReference type="AlphaFoldDB" id="A0A8J3L4K9"/>
<accession>A0A8J3L4K9</accession>
<dbReference type="PANTHER" id="PTHR48079:SF6">
    <property type="entry name" value="NAD(P)-BINDING DOMAIN-CONTAINING PROTEIN-RELATED"/>
    <property type="match status" value="1"/>
</dbReference>
<organism evidence="2 3">
    <name type="scientific">Catellatospora methionotrophica</name>
    <dbReference type="NCBI Taxonomy" id="121620"/>
    <lineage>
        <taxon>Bacteria</taxon>
        <taxon>Bacillati</taxon>
        <taxon>Actinomycetota</taxon>
        <taxon>Actinomycetes</taxon>
        <taxon>Micromonosporales</taxon>
        <taxon>Micromonosporaceae</taxon>
        <taxon>Catellatospora</taxon>
    </lineage>
</organism>
<dbReference type="GO" id="GO:0004029">
    <property type="term" value="F:aldehyde dehydrogenase (NAD+) activity"/>
    <property type="evidence" value="ECO:0007669"/>
    <property type="project" value="TreeGrafter"/>
</dbReference>
<protein>
    <submittedName>
        <fullName evidence="2">NAD-dependent epimerase</fullName>
    </submittedName>
</protein>
<evidence type="ECO:0000259" key="1">
    <source>
        <dbReference type="Pfam" id="PF01370"/>
    </source>
</evidence>
<dbReference type="InterPro" id="IPR036291">
    <property type="entry name" value="NAD(P)-bd_dom_sf"/>
</dbReference>
<dbReference type="Proteomes" id="UP000660339">
    <property type="component" value="Unassembled WGS sequence"/>
</dbReference>
<gene>
    <name evidence="2" type="ORF">Cme02nite_00150</name>
</gene>
<dbReference type="Pfam" id="PF01370">
    <property type="entry name" value="Epimerase"/>
    <property type="match status" value="1"/>
</dbReference>
<feature type="domain" description="NAD-dependent epimerase/dehydratase" evidence="1">
    <location>
        <begin position="1"/>
        <end position="203"/>
    </location>
</feature>
<dbReference type="GO" id="GO:0005737">
    <property type="term" value="C:cytoplasm"/>
    <property type="evidence" value="ECO:0007669"/>
    <property type="project" value="TreeGrafter"/>
</dbReference>
<dbReference type="PANTHER" id="PTHR48079">
    <property type="entry name" value="PROTEIN YEEZ"/>
    <property type="match status" value="1"/>
</dbReference>
<evidence type="ECO:0000313" key="3">
    <source>
        <dbReference type="Proteomes" id="UP000660339"/>
    </source>
</evidence>
<dbReference type="Gene3D" id="3.40.50.720">
    <property type="entry name" value="NAD(P)-binding Rossmann-like Domain"/>
    <property type="match status" value="1"/>
</dbReference>
<keyword evidence="3" id="KW-1185">Reference proteome</keyword>